<organism evidence="10 11">
    <name type="scientific">Oceanobacillus picturae</name>
    <dbReference type="NCBI Taxonomy" id="171693"/>
    <lineage>
        <taxon>Bacteria</taxon>
        <taxon>Bacillati</taxon>
        <taxon>Bacillota</taxon>
        <taxon>Bacilli</taxon>
        <taxon>Bacillales</taxon>
        <taxon>Bacillaceae</taxon>
        <taxon>Oceanobacillus</taxon>
    </lineage>
</organism>
<dbReference type="InterPro" id="IPR027417">
    <property type="entry name" value="P-loop_NTPase"/>
</dbReference>
<protein>
    <submittedName>
        <fullName evidence="10">ABC transporter-related protein</fullName>
    </submittedName>
</protein>
<keyword evidence="3" id="KW-1003">Cell membrane</keyword>
<dbReference type="SUPFAM" id="SSF52540">
    <property type="entry name" value="P-loop containing nucleoside triphosphate hydrolases"/>
    <property type="match status" value="1"/>
</dbReference>
<gene>
    <name evidence="10" type="ORF">OPHB3_0704</name>
</gene>
<feature type="domain" description="ABC transporter" evidence="9">
    <location>
        <begin position="6"/>
        <end position="244"/>
    </location>
</feature>
<dbReference type="PROSITE" id="PS00211">
    <property type="entry name" value="ABC_TRANSPORTER_1"/>
    <property type="match status" value="1"/>
</dbReference>
<dbReference type="AlphaFoldDB" id="A0A0U9HCR5"/>
<keyword evidence="7 8" id="KW-0472">Membrane</keyword>
<dbReference type="SMART" id="SM00382">
    <property type="entry name" value="AAA"/>
    <property type="match status" value="1"/>
</dbReference>
<evidence type="ECO:0000313" key="11">
    <source>
        <dbReference type="Proteomes" id="UP000052946"/>
    </source>
</evidence>
<keyword evidence="8" id="KW-0812">Transmembrane</keyword>
<evidence type="ECO:0000256" key="2">
    <source>
        <dbReference type="ARBA" id="ARBA00022448"/>
    </source>
</evidence>
<keyword evidence="5" id="KW-0067">ATP-binding</keyword>
<evidence type="ECO:0000256" key="5">
    <source>
        <dbReference type="ARBA" id="ARBA00022840"/>
    </source>
</evidence>
<keyword evidence="8" id="KW-1133">Transmembrane helix</keyword>
<comment type="similarity">
    <text evidence="1">Belongs to the ABC transporter superfamily.</text>
</comment>
<dbReference type="PROSITE" id="PS50893">
    <property type="entry name" value="ABC_TRANSPORTER_2"/>
    <property type="match status" value="1"/>
</dbReference>
<keyword evidence="4" id="KW-0547">Nucleotide-binding</keyword>
<keyword evidence="2" id="KW-0813">Transport</keyword>
<evidence type="ECO:0000256" key="8">
    <source>
        <dbReference type="SAM" id="Phobius"/>
    </source>
</evidence>
<evidence type="ECO:0000259" key="9">
    <source>
        <dbReference type="PROSITE" id="PS50893"/>
    </source>
</evidence>
<comment type="caution">
    <text evidence="10">The sequence shown here is derived from an EMBL/GenBank/DDBJ whole genome shotgun (WGS) entry which is preliminary data.</text>
</comment>
<dbReference type="Gene3D" id="3.40.50.300">
    <property type="entry name" value="P-loop containing nucleotide triphosphate hydrolases"/>
    <property type="match status" value="1"/>
</dbReference>
<dbReference type="InterPro" id="IPR050683">
    <property type="entry name" value="Bact_Polysacc_Export_ATP-bd"/>
</dbReference>
<reference evidence="10 11" key="2">
    <citation type="journal article" date="2016" name="Genome Announc.">
        <title>Draft Genome Sequence of Oceanobacillus picturae Heshi-B3, Isolated from Fermented Rice Bran in a Traditional Japanese Seafood Dish.</title>
        <authorList>
            <person name="Akuzawa S."/>
            <person name="Nagaoka J."/>
            <person name="Kanekatsu M."/>
            <person name="Kanesaki Y."/>
            <person name="Suzuki T."/>
        </authorList>
    </citation>
    <scope>NUCLEOTIDE SEQUENCE [LARGE SCALE GENOMIC DNA]</scope>
    <source>
        <strain evidence="10 11">Heshi-B3</strain>
    </source>
</reference>
<dbReference type="OrthoDB" id="9778870at2"/>
<dbReference type="GO" id="GO:0016020">
    <property type="term" value="C:membrane"/>
    <property type="evidence" value="ECO:0007669"/>
    <property type="project" value="InterPro"/>
</dbReference>
<keyword evidence="6" id="KW-1278">Translocase</keyword>
<evidence type="ECO:0000256" key="7">
    <source>
        <dbReference type="ARBA" id="ARBA00023136"/>
    </source>
</evidence>
<dbReference type="EMBL" id="BBXV01000010">
    <property type="protein sequence ID" value="GAQ16780.1"/>
    <property type="molecule type" value="Genomic_DNA"/>
</dbReference>
<proteinExistence type="inferred from homology"/>
<accession>A0A0U9HCR5</accession>
<dbReference type="GO" id="GO:0140359">
    <property type="term" value="F:ABC-type transporter activity"/>
    <property type="evidence" value="ECO:0007669"/>
    <property type="project" value="InterPro"/>
</dbReference>
<dbReference type="FunFam" id="3.40.50.300:FF:003010">
    <property type="entry name" value="Teichoic acids export ATP-binding protein TagH"/>
    <property type="match status" value="1"/>
</dbReference>
<dbReference type="Pfam" id="PF00005">
    <property type="entry name" value="ABC_tran"/>
    <property type="match status" value="1"/>
</dbReference>
<dbReference type="CDD" id="cd03220">
    <property type="entry name" value="ABC_KpsT_Wzt"/>
    <property type="match status" value="1"/>
</dbReference>
<dbReference type="InterPro" id="IPR017871">
    <property type="entry name" value="ABC_transporter-like_CS"/>
</dbReference>
<feature type="transmembrane region" description="Helical" evidence="8">
    <location>
        <begin position="290"/>
        <end position="312"/>
    </location>
</feature>
<dbReference type="InterPro" id="IPR003439">
    <property type="entry name" value="ABC_transporter-like_ATP-bd"/>
</dbReference>
<dbReference type="InterPro" id="IPR015860">
    <property type="entry name" value="ABC_transpr_TagH-like"/>
</dbReference>
<evidence type="ECO:0000256" key="6">
    <source>
        <dbReference type="ARBA" id="ARBA00022967"/>
    </source>
</evidence>
<evidence type="ECO:0000256" key="1">
    <source>
        <dbReference type="ARBA" id="ARBA00005417"/>
    </source>
</evidence>
<evidence type="ECO:0000256" key="4">
    <source>
        <dbReference type="ARBA" id="ARBA00022741"/>
    </source>
</evidence>
<sequence length="542" mass="61546">MDSPVVKFRNVSKTYSLYKKRSDKLLEILSFRKNGKTFSALSNLSFEVFKGETIGIIGVNGSGKSTLSNVLAQVTPQSSGDIYIDGETSLVAISAGLNNQLSGLENIELKCLMHGLNKRKIKEITPSIIDFADIGDFINQPIKSYSSGMKSRLGFAISAHIQPDILVVDEALSVGDSTFYQKCLDKFDEFKEQGKTIFFISHSLSQVKAISDRILWLNFGRVEMFDEKTVVAKEYTKFIKWFNQLNKQDQKKYRKKMLSNQMATGKGLPNTEEAIGLSRRHIKRKPKNSNALFVQISLLVILFLVSALLMFIDNPLAAVKSFSETNDNDAHIEVNTNEPSQSPTLDVNKTGYTAEEEVTVFKDNNLDQEIMQLPFAKEVSVLEKIDGFLYKVRFDGKEGYIKETDIEIVADTDMDDSNVALEDFLPIFPEQFRESYSFLFLFLNTEYEMVKSKLQGLTGEYNDNLGRPVLDYESTHISYIFDDNQTSVAIEVKDIVMEENLLERLRDESIVISNDSQLYYVLTSEYQCYIDIKNSTVIFEVR</sequence>
<dbReference type="Proteomes" id="UP000052946">
    <property type="component" value="Unassembled WGS sequence"/>
</dbReference>
<dbReference type="PANTHER" id="PTHR46743">
    <property type="entry name" value="TEICHOIC ACIDS EXPORT ATP-BINDING PROTEIN TAGH"/>
    <property type="match status" value="1"/>
</dbReference>
<evidence type="ECO:0000256" key="3">
    <source>
        <dbReference type="ARBA" id="ARBA00022475"/>
    </source>
</evidence>
<dbReference type="InterPro" id="IPR003593">
    <property type="entry name" value="AAA+_ATPase"/>
</dbReference>
<dbReference type="GO" id="GO:0005524">
    <property type="term" value="F:ATP binding"/>
    <property type="evidence" value="ECO:0007669"/>
    <property type="project" value="UniProtKB-KW"/>
</dbReference>
<dbReference type="PANTHER" id="PTHR46743:SF2">
    <property type="entry name" value="TEICHOIC ACIDS EXPORT ATP-BINDING PROTEIN TAGH"/>
    <property type="match status" value="1"/>
</dbReference>
<dbReference type="GO" id="GO:0016887">
    <property type="term" value="F:ATP hydrolysis activity"/>
    <property type="evidence" value="ECO:0007669"/>
    <property type="project" value="InterPro"/>
</dbReference>
<dbReference type="RefSeq" id="WP_058949419.1">
    <property type="nucleotide sequence ID" value="NZ_BBXV01000010.1"/>
</dbReference>
<name>A0A0U9HCR5_9BACI</name>
<evidence type="ECO:0000313" key="10">
    <source>
        <dbReference type="EMBL" id="GAQ16780.1"/>
    </source>
</evidence>
<reference evidence="11" key="1">
    <citation type="submission" date="2015-07" db="EMBL/GenBank/DDBJ databases">
        <title>Draft Genome Sequence of Oceanobacillus picturae Heshi-B3 that Was Isolated from Fermented Rice Bran with Aging Salted Mackerel, Which Was Named Heshiko as Traditional Fermented Seafood in Japan.</title>
        <authorList>
            <person name="Akuzawa S."/>
            <person name="Nakagawa J."/>
            <person name="Kanekatsu T."/>
            <person name="Kanesaki Y."/>
            <person name="Suzuki T."/>
        </authorList>
    </citation>
    <scope>NUCLEOTIDE SEQUENCE [LARGE SCALE GENOMIC DNA]</scope>
    <source>
        <strain evidence="11">Heshi-B3</strain>
    </source>
</reference>